<protein>
    <recommendedName>
        <fullName evidence="3">YbjQ family protein</fullName>
    </recommendedName>
</protein>
<organism evidence="2">
    <name type="scientific">marine metagenome</name>
    <dbReference type="NCBI Taxonomy" id="408172"/>
    <lineage>
        <taxon>unclassified sequences</taxon>
        <taxon>metagenomes</taxon>
        <taxon>ecological metagenomes</taxon>
    </lineage>
</organism>
<gene>
    <name evidence="2" type="ORF">METZ01_LOCUS477912</name>
</gene>
<dbReference type="Gene3D" id="3.30.110.70">
    <property type="entry name" value="Hypothetical protein apc22750. Chain B"/>
    <property type="match status" value="1"/>
</dbReference>
<proteinExistence type="inferred from homology"/>
<reference evidence="2" key="1">
    <citation type="submission" date="2018-05" db="EMBL/GenBank/DDBJ databases">
        <authorList>
            <person name="Lanie J.A."/>
            <person name="Ng W.-L."/>
            <person name="Kazmierczak K.M."/>
            <person name="Andrzejewski T.M."/>
            <person name="Davidsen T.M."/>
            <person name="Wayne K.J."/>
            <person name="Tettelin H."/>
            <person name="Glass J.I."/>
            <person name="Rusch D."/>
            <person name="Podicherti R."/>
            <person name="Tsui H.-C.T."/>
            <person name="Winkler M.E."/>
        </authorList>
    </citation>
    <scope>NUCLEOTIDE SEQUENCE</scope>
</reference>
<evidence type="ECO:0008006" key="3">
    <source>
        <dbReference type="Google" id="ProtNLM"/>
    </source>
</evidence>
<accession>A0A383C094</accession>
<sequence>MGYFTGSYFESRHYQSIRRRESAYSKLPLLSIKRVPAGWDVKDAELVMGSVVISVDYFKRFLAGLRTLVGGRVKSYEPLLDRGRREAMLRLKESARRRRFDAVINVRLETSSLASGGSRGNQSAGIEIVAYGTGVKLSQG</sequence>
<dbReference type="PANTHER" id="PTHR34068:SF2">
    <property type="entry name" value="UPF0145 PROTEIN SCO3412"/>
    <property type="match status" value="1"/>
</dbReference>
<feature type="non-terminal residue" evidence="2">
    <location>
        <position position="140"/>
    </location>
</feature>
<dbReference type="EMBL" id="UINC01204369">
    <property type="protein sequence ID" value="SVE25058.1"/>
    <property type="molecule type" value="Genomic_DNA"/>
</dbReference>
<comment type="similarity">
    <text evidence="1">Belongs to the UPF0145 family.</text>
</comment>
<dbReference type="InterPro" id="IPR035439">
    <property type="entry name" value="UPF0145_dom_sf"/>
</dbReference>
<dbReference type="InterPro" id="IPR002765">
    <property type="entry name" value="UPF0145_YbjQ-like"/>
</dbReference>
<evidence type="ECO:0000313" key="2">
    <source>
        <dbReference type="EMBL" id="SVE25058.1"/>
    </source>
</evidence>
<dbReference type="PANTHER" id="PTHR34068">
    <property type="entry name" value="UPF0145 PROTEIN YBJQ"/>
    <property type="match status" value="1"/>
</dbReference>
<dbReference type="SUPFAM" id="SSF117782">
    <property type="entry name" value="YbjQ-like"/>
    <property type="match status" value="1"/>
</dbReference>
<dbReference type="Pfam" id="PF01906">
    <property type="entry name" value="YbjQ_1"/>
    <property type="match status" value="1"/>
</dbReference>
<name>A0A383C094_9ZZZZ</name>
<evidence type="ECO:0000256" key="1">
    <source>
        <dbReference type="ARBA" id="ARBA00010751"/>
    </source>
</evidence>
<dbReference type="AlphaFoldDB" id="A0A383C094"/>